<gene>
    <name evidence="1" type="ORF">NTH_00916</name>
</gene>
<reference evidence="1 2" key="1">
    <citation type="submission" date="2018-07" db="EMBL/GenBank/DDBJ databases">
        <title>Genome sequence of Nitratireductor thuwali#1536.</title>
        <authorList>
            <person name="Michoud G."/>
            <person name="Merlino G."/>
            <person name="Sefrji F.O."/>
            <person name="Daffonchio D."/>
        </authorList>
    </citation>
    <scope>NUCLEOTIDE SEQUENCE [LARGE SCALE GENOMIC DNA]</scope>
    <source>
        <strain evidence="2">Nit1536</strain>
    </source>
</reference>
<dbReference type="Gene3D" id="1.10.150.320">
    <property type="entry name" value="Photosystem II 12 kDa extrinsic protein"/>
    <property type="match status" value="1"/>
</dbReference>
<dbReference type="EMBL" id="CP030941">
    <property type="protein sequence ID" value="UUP16469.1"/>
    <property type="molecule type" value="Genomic_DNA"/>
</dbReference>
<evidence type="ECO:0000313" key="2">
    <source>
        <dbReference type="Proteomes" id="UP001342418"/>
    </source>
</evidence>
<keyword evidence="2" id="KW-1185">Reference proteome</keyword>
<name>A0ABY5MHV4_9HYPH</name>
<proteinExistence type="predicted"/>
<dbReference type="SUPFAM" id="SSF81585">
    <property type="entry name" value="PsbU/PolX domain-like"/>
    <property type="match status" value="1"/>
</dbReference>
<evidence type="ECO:0000313" key="1">
    <source>
        <dbReference type="EMBL" id="UUP16469.1"/>
    </source>
</evidence>
<dbReference type="Pfam" id="PF12836">
    <property type="entry name" value="HHH_3"/>
    <property type="match status" value="1"/>
</dbReference>
<protein>
    <recommendedName>
        <fullName evidence="3">Helix-hairpin-helix domain-containing protein</fullName>
    </recommendedName>
</protein>
<evidence type="ECO:0008006" key="3">
    <source>
        <dbReference type="Google" id="ProtNLM"/>
    </source>
</evidence>
<dbReference type="RefSeq" id="WP_338528888.1">
    <property type="nucleotide sequence ID" value="NZ_CP030941.1"/>
</dbReference>
<accession>A0ABY5MHV4</accession>
<organism evidence="1 2">
    <name type="scientific">Nitratireductor thuwali</name>
    <dbReference type="NCBI Taxonomy" id="2267699"/>
    <lineage>
        <taxon>Bacteria</taxon>
        <taxon>Pseudomonadati</taxon>
        <taxon>Pseudomonadota</taxon>
        <taxon>Alphaproteobacteria</taxon>
        <taxon>Hyphomicrobiales</taxon>
        <taxon>Phyllobacteriaceae</taxon>
        <taxon>Nitratireductor</taxon>
    </lineage>
</organism>
<sequence length="85" mass="9372">MANMPDIPSRPISGEGLEHSGSEVVDINAASFEQLRRLPGLDAQKARLICERRPFARWDEVQLLDGFGKDTIALLKAGGAEIRRL</sequence>
<dbReference type="Proteomes" id="UP001342418">
    <property type="component" value="Chromosome"/>
</dbReference>